<keyword evidence="4 9" id="KW-0812">Transmembrane</keyword>
<dbReference type="EC" id="3.4.23.36" evidence="9"/>
<keyword evidence="3 9" id="KW-0645">Protease</keyword>
<feature type="active site" evidence="9">
    <location>
        <position position="148"/>
    </location>
</feature>
<evidence type="ECO:0000256" key="7">
    <source>
        <dbReference type="ARBA" id="ARBA00022989"/>
    </source>
</evidence>
<dbReference type="Pfam" id="PF01252">
    <property type="entry name" value="Peptidase_A8"/>
    <property type="match status" value="1"/>
</dbReference>
<sequence length="175" mass="18409">MRCLQAARGTALSRRLPALLAVGVALLGLGVDQVSKGAVQASLTPGRPVDVVGTFLRFTLTFNPGAAFSLGTSMTLVLSIFAITALLACVFFGLGRIRTMPQAVALGLLMAGISGNLYDRLFRAPGPLLGHVVDFIQLPHFAIFNVADICITTAAGLIILLSFRGPNEKKKSETI</sequence>
<feature type="transmembrane region" description="Helical" evidence="9">
    <location>
        <begin position="103"/>
        <end position="121"/>
    </location>
</feature>
<gene>
    <name evidence="9 11" type="primary">lspA</name>
    <name evidence="11" type="ORF">J5A65_06135</name>
</gene>
<dbReference type="RefSeq" id="WP_212326646.1">
    <property type="nucleotide sequence ID" value="NZ_AP024463.1"/>
</dbReference>
<dbReference type="PANTHER" id="PTHR33695:SF1">
    <property type="entry name" value="LIPOPROTEIN SIGNAL PEPTIDASE"/>
    <property type="match status" value="1"/>
</dbReference>
<feature type="transmembrane region" description="Helical" evidence="9">
    <location>
        <begin position="65"/>
        <end position="91"/>
    </location>
</feature>
<evidence type="ECO:0000256" key="4">
    <source>
        <dbReference type="ARBA" id="ARBA00022692"/>
    </source>
</evidence>
<evidence type="ECO:0000256" key="9">
    <source>
        <dbReference type="HAMAP-Rule" id="MF_00161"/>
    </source>
</evidence>
<evidence type="ECO:0000256" key="2">
    <source>
        <dbReference type="ARBA" id="ARBA00022475"/>
    </source>
</evidence>
<dbReference type="PANTHER" id="PTHR33695">
    <property type="entry name" value="LIPOPROTEIN SIGNAL PEPTIDASE"/>
    <property type="match status" value="1"/>
</dbReference>
<comment type="function">
    <text evidence="9">This protein specifically catalyzes the removal of signal peptides from prolipoproteins.</text>
</comment>
<dbReference type="InterPro" id="IPR001872">
    <property type="entry name" value="Peptidase_A8"/>
</dbReference>
<evidence type="ECO:0000313" key="11">
    <source>
        <dbReference type="EMBL" id="QUC09292.1"/>
    </source>
</evidence>
<dbReference type="NCBIfam" id="TIGR00077">
    <property type="entry name" value="lspA"/>
    <property type="match status" value="1"/>
</dbReference>
<keyword evidence="6 9" id="KW-0378">Hydrolase</keyword>
<keyword evidence="7 9" id="KW-1133">Transmembrane helix</keyword>
<feature type="transmembrane region" description="Helical" evidence="9">
    <location>
        <begin position="141"/>
        <end position="163"/>
    </location>
</feature>
<dbReference type="EMBL" id="CP072384">
    <property type="protein sequence ID" value="QUC09292.1"/>
    <property type="molecule type" value="Genomic_DNA"/>
</dbReference>
<evidence type="ECO:0000256" key="3">
    <source>
        <dbReference type="ARBA" id="ARBA00022670"/>
    </source>
</evidence>
<evidence type="ECO:0000256" key="1">
    <source>
        <dbReference type="ARBA" id="ARBA00006139"/>
    </source>
</evidence>
<evidence type="ECO:0000256" key="5">
    <source>
        <dbReference type="ARBA" id="ARBA00022750"/>
    </source>
</evidence>
<comment type="caution">
    <text evidence="9">Lacks conserved residue(s) required for the propagation of feature annotation.</text>
</comment>
<name>A0ABX7Y7V1_9ACTN</name>
<dbReference type="Proteomes" id="UP000678513">
    <property type="component" value="Chromosome"/>
</dbReference>
<dbReference type="HAMAP" id="MF_00161">
    <property type="entry name" value="LspA"/>
    <property type="match status" value="1"/>
</dbReference>
<proteinExistence type="inferred from homology"/>
<accession>A0ABX7Y7V1</accession>
<reference evidence="11 12" key="1">
    <citation type="submission" date="2021-03" db="EMBL/GenBank/DDBJ databases">
        <title>Human Oral Microbial Genomes.</title>
        <authorList>
            <person name="Johnston C.D."/>
            <person name="Chen T."/>
            <person name="Dewhirst F.E."/>
        </authorList>
    </citation>
    <scope>NUCLEOTIDE SEQUENCE [LARGE SCALE GENOMIC DNA]</scope>
    <source>
        <strain evidence="11 12">DSMZ 100122</strain>
    </source>
</reference>
<keyword evidence="8 9" id="KW-0472">Membrane</keyword>
<dbReference type="PRINTS" id="PR00781">
    <property type="entry name" value="LIPOSIGPTASE"/>
</dbReference>
<feature type="active site" evidence="9">
    <location>
        <position position="134"/>
    </location>
</feature>
<evidence type="ECO:0000256" key="10">
    <source>
        <dbReference type="RuleBase" id="RU004181"/>
    </source>
</evidence>
<comment type="similarity">
    <text evidence="1 9 10">Belongs to the peptidase A8 family.</text>
</comment>
<comment type="catalytic activity">
    <reaction evidence="9">
        <text>Release of signal peptides from bacterial membrane prolipoproteins. Hydrolyzes -Xaa-Yaa-Zaa-|-(S,diacylglyceryl)Cys-, in which Xaa is hydrophobic (preferably Leu), and Yaa (Ala or Ser) and Zaa (Gly or Ala) have small, neutral side chains.</text>
        <dbReference type="EC" id="3.4.23.36"/>
    </reaction>
</comment>
<comment type="pathway">
    <text evidence="9">Protein modification; lipoprotein biosynthesis (signal peptide cleavage).</text>
</comment>
<evidence type="ECO:0000313" key="12">
    <source>
        <dbReference type="Proteomes" id="UP000678513"/>
    </source>
</evidence>
<evidence type="ECO:0000256" key="8">
    <source>
        <dbReference type="ARBA" id="ARBA00023136"/>
    </source>
</evidence>
<keyword evidence="5 9" id="KW-0064">Aspartyl protease</keyword>
<comment type="subcellular location">
    <subcellularLocation>
        <location evidence="9">Cell membrane</location>
        <topology evidence="9">Multi-pass membrane protein</topology>
    </subcellularLocation>
</comment>
<keyword evidence="2 9" id="KW-1003">Cell membrane</keyword>
<keyword evidence="12" id="KW-1185">Reference proteome</keyword>
<evidence type="ECO:0000256" key="6">
    <source>
        <dbReference type="ARBA" id="ARBA00022801"/>
    </source>
</evidence>
<organism evidence="11 12">
    <name type="scientific">Arachnia rubra</name>
    <dbReference type="NCBI Taxonomy" id="1547448"/>
    <lineage>
        <taxon>Bacteria</taxon>
        <taxon>Bacillati</taxon>
        <taxon>Actinomycetota</taxon>
        <taxon>Actinomycetes</taxon>
        <taxon>Propionibacteriales</taxon>
        <taxon>Propionibacteriaceae</taxon>
        <taxon>Arachnia</taxon>
    </lineage>
</organism>
<dbReference type="GO" id="GO:0004190">
    <property type="term" value="F:aspartic-type endopeptidase activity"/>
    <property type="evidence" value="ECO:0007669"/>
    <property type="project" value="UniProtKB-EC"/>
</dbReference>
<protein>
    <recommendedName>
        <fullName evidence="9">Lipoprotein signal peptidase</fullName>
        <ecNumber evidence="9">3.4.23.36</ecNumber>
    </recommendedName>
    <alternativeName>
        <fullName evidence="9">Prolipoprotein signal peptidase</fullName>
    </alternativeName>
    <alternativeName>
        <fullName evidence="9">Signal peptidase II</fullName>
        <shortName evidence="9">SPase II</shortName>
    </alternativeName>
</protein>